<evidence type="ECO:0000313" key="2">
    <source>
        <dbReference type="EMBL" id="GEC85055.1"/>
    </source>
</evidence>
<evidence type="ECO:0008006" key="5">
    <source>
        <dbReference type="Google" id="ProtNLM"/>
    </source>
</evidence>
<dbReference type="EMBL" id="BJNT01000004">
    <property type="protein sequence ID" value="GEC85055.1"/>
    <property type="molecule type" value="Genomic_DNA"/>
</dbReference>
<reference evidence="3" key="2">
    <citation type="submission" date="2015-11" db="EMBL/GenBank/DDBJ databases">
        <authorList>
            <person name="Dugat-Bony E."/>
        </authorList>
    </citation>
    <scope>NUCLEOTIDE SEQUENCE [LARGE SCALE GENOMIC DNA]</scope>
    <source>
        <strain evidence="3">Mu292</strain>
    </source>
</reference>
<organism evidence="1 3">
    <name type="scientific">Corynebacterium variabile</name>
    <dbReference type="NCBI Taxonomy" id="1727"/>
    <lineage>
        <taxon>Bacteria</taxon>
        <taxon>Bacillati</taxon>
        <taxon>Actinomycetota</taxon>
        <taxon>Actinomycetes</taxon>
        <taxon>Mycobacteriales</taxon>
        <taxon>Corynebacteriaceae</taxon>
        <taxon>Corynebacterium</taxon>
    </lineage>
</organism>
<dbReference type="RefSeq" id="WP_141328175.1">
    <property type="nucleotide sequence ID" value="NZ_BJNT01000004.1"/>
</dbReference>
<sequence>MTTAEYRAHEQAVPWSDVSRDSRNVADKASHGPVRLVRRGADTDLILISADQYRRPDEGLFTALRLLDAYAELGSREKAARRVFPWMDFLSDAGQAEFVRELFAKLEAAASVSNYAAFQVAVGSWRGTAENRAAGIVPADDEALEWIAEPEPVDRPE</sequence>
<dbReference type="Proteomes" id="UP000319986">
    <property type="component" value="Unassembled WGS sequence"/>
</dbReference>
<gene>
    <name evidence="2" type="ORF">CVA01_03690</name>
    <name evidence="1" type="ORF">CVAR292_01514</name>
</gene>
<keyword evidence="3" id="KW-1185">Reference proteome</keyword>
<reference evidence="2 4" key="3">
    <citation type="submission" date="2019-06" db="EMBL/GenBank/DDBJ databases">
        <title>Whole genome shotgun sequence of Corynebacterium variabile NBRC 15286.</title>
        <authorList>
            <person name="Hosoyama A."/>
            <person name="Uohara A."/>
            <person name="Ohji S."/>
            <person name="Ichikawa N."/>
        </authorList>
    </citation>
    <scope>NUCLEOTIDE SEQUENCE [LARGE SCALE GENOMIC DNA]</scope>
    <source>
        <strain evidence="2 4">NBRC 15286</strain>
    </source>
</reference>
<dbReference type="GeneID" id="82886533"/>
<dbReference type="EMBL" id="FAUH01000009">
    <property type="protein sequence ID" value="CUU66176.1"/>
    <property type="molecule type" value="Genomic_DNA"/>
</dbReference>
<dbReference type="OrthoDB" id="3378334at2"/>
<evidence type="ECO:0000313" key="1">
    <source>
        <dbReference type="EMBL" id="CUU66176.1"/>
    </source>
</evidence>
<reference evidence="1" key="1">
    <citation type="submission" date="2015-11" db="EMBL/GenBank/DDBJ databases">
        <authorList>
            <person name="Zhang Y."/>
            <person name="Guo Z."/>
        </authorList>
    </citation>
    <scope>NUCLEOTIDE SEQUENCE [LARGE SCALE GENOMIC DNA]</scope>
    <source>
        <strain evidence="1">Mu292</strain>
    </source>
</reference>
<evidence type="ECO:0000313" key="4">
    <source>
        <dbReference type="Proteomes" id="UP000319986"/>
    </source>
</evidence>
<accession>A0A0X2NL10</accession>
<name>A0A0X2NL10_9CORY</name>
<dbReference type="Proteomes" id="UP000182498">
    <property type="component" value="Unassembled WGS sequence"/>
</dbReference>
<protein>
    <recommendedName>
        <fullName evidence="5">Prevent-host-death family protein</fullName>
    </recommendedName>
</protein>
<proteinExistence type="predicted"/>
<dbReference type="AlphaFoldDB" id="A0A0X2NL10"/>
<evidence type="ECO:0000313" key="3">
    <source>
        <dbReference type="Proteomes" id="UP000182498"/>
    </source>
</evidence>